<evidence type="ECO:0000256" key="4">
    <source>
        <dbReference type="ARBA" id="ARBA00012310"/>
    </source>
</evidence>
<dbReference type="SUPFAM" id="SSF52833">
    <property type="entry name" value="Thioredoxin-like"/>
    <property type="match status" value="1"/>
</dbReference>
<organism evidence="13 14">
    <name type="scientific">Acrobeloides nanus</name>
    <dbReference type="NCBI Taxonomy" id="290746"/>
    <lineage>
        <taxon>Eukaryota</taxon>
        <taxon>Metazoa</taxon>
        <taxon>Ecdysozoa</taxon>
        <taxon>Nematoda</taxon>
        <taxon>Chromadorea</taxon>
        <taxon>Rhabditida</taxon>
        <taxon>Tylenchina</taxon>
        <taxon>Cephalobomorpha</taxon>
        <taxon>Cephaloboidea</taxon>
        <taxon>Cephalobidae</taxon>
        <taxon>Acrobeloides</taxon>
    </lineage>
</organism>
<dbReference type="PANTHER" id="PTHR11592">
    <property type="entry name" value="GLUTATHIONE PEROXIDASE"/>
    <property type="match status" value="1"/>
</dbReference>
<dbReference type="GO" id="GO:0005576">
    <property type="term" value="C:extracellular region"/>
    <property type="evidence" value="ECO:0007669"/>
    <property type="project" value="UniProtKB-SubCell"/>
</dbReference>
<dbReference type="Proteomes" id="UP000887540">
    <property type="component" value="Unplaced"/>
</dbReference>
<evidence type="ECO:0000256" key="3">
    <source>
        <dbReference type="ARBA" id="ARBA00006926"/>
    </source>
</evidence>
<dbReference type="Gene3D" id="3.40.30.10">
    <property type="entry name" value="Glutaredoxin"/>
    <property type="match status" value="1"/>
</dbReference>
<evidence type="ECO:0000256" key="9">
    <source>
        <dbReference type="ARBA" id="ARBA00023180"/>
    </source>
</evidence>
<dbReference type="FunFam" id="3.40.30.10:FF:000283">
    <property type="entry name" value="Glutathione peroxidase"/>
    <property type="match status" value="1"/>
</dbReference>
<accession>A0A914C638</accession>
<dbReference type="GO" id="GO:0004602">
    <property type="term" value="F:glutathione peroxidase activity"/>
    <property type="evidence" value="ECO:0007669"/>
    <property type="project" value="UniProtKB-EC"/>
</dbReference>
<keyword evidence="12" id="KW-1133">Transmembrane helix</keyword>
<keyword evidence="6 10" id="KW-0575">Peroxidase</keyword>
<dbReference type="PANTHER" id="PTHR11592:SF88">
    <property type="entry name" value="GLUTATHIONE PEROXIDASE-RELATED"/>
    <property type="match status" value="1"/>
</dbReference>
<dbReference type="Pfam" id="PF00255">
    <property type="entry name" value="GSHPx"/>
    <property type="match status" value="1"/>
</dbReference>
<comment type="similarity">
    <text evidence="3 10">Belongs to the glutathione peroxidase family.</text>
</comment>
<dbReference type="AlphaFoldDB" id="A0A914C638"/>
<evidence type="ECO:0000256" key="10">
    <source>
        <dbReference type="RuleBase" id="RU000499"/>
    </source>
</evidence>
<keyword evidence="8 10" id="KW-0560">Oxidoreductase</keyword>
<evidence type="ECO:0000256" key="12">
    <source>
        <dbReference type="SAM" id="Phobius"/>
    </source>
</evidence>
<dbReference type="PROSITE" id="PS00763">
    <property type="entry name" value="GLUTATHIONE_PEROXID_2"/>
    <property type="match status" value="1"/>
</dbReference>
<name>A0A914C638_9BILA</name>
<evidence type="ECO:0000313" key="13">
    <source>
        <dbReference type="Proteomes" id="UP000887540"/>
    </source>
</evidence>
<evidence type="ECO:0000256" key="8">
    <source>
        <dbReference type="ARBA" id="ARBA00023002"/>
    </source>
</evidence>
<evidence type="ECO:0000256" key="2">
    <source>
        <dbReference type="ARBA" id="ARBA00004613"/>
    </source>
</evidence>
<evidence type="ECO:0000313" key="14">
    <source>
        <dbReference type="WBParaSite" id="ACRNAN_Path_392.g1489.t1"/>
    </source>
</evidence>
<sequence>MCQSLIQGGCVHSLSQGRCVNSLIQGRFVMLYPIFLFNFISLILGQQQFQQQPQQQSQQQGQPGPALVDETTRWSRCRPTNQTIYDFQVENLNGTYQDLNSYRGQVLLIVNVATFCAYTQQYTDFNPILQQNSQYGMSILAFPCNQFYLQEPAENHEILNGLRYVRPGNGWIPHQNLDIFGKIDVNGDNQHPLYEFLKDSCPPTTNRIGKREELMYDSIKTTDITWNFEKFLIDRQGRPRFRFHPTNWVHGQSVMQFIRPLLNESGGQQQQQQGGSFYQPQMQGQGQQQGQGQFRRQS</sequence>
<keyword evidence="12" id="KW-0472">Membrane</keyword>
<keyword evidence="9" id="KW-0325">Glycoprotein</keyword>
<evidence type="ECO:0000256" key="1">
    <source>
        <dbReference type="ARBA" id="ARBA00000217"/>
    </source>
</evidence>
<comment type="subcellular location">
    <subcellularLocation>
        <location evidence="2">Secreted</location>
    </subcellularLocation>
</comment>
<evidence type="ECO:0000256" key="6">
    <source>
        <dbReference type="ARBA" id="ARBA00022559"/>
    </source>
</evidence>
<dbReference type="InterPro" id="IPR029760">
    <property type="entry name" value="GPX_CS"/>
</dbReference>
<evidence type="ECO:0000256" key="7">
    <source>
        <dbReference type="ARBA" id="ARBA00022729"/>
    </source>
</evidence>
<feature type="region of interest" description="Disordered" evidence="11">
    <location>
        <begin position="264"/>
        <end position="298"/>
    </location>
</feature>
<feature type="transmembrane region" description="Helical" evidence="12">
    <location>
        <begin position="28"/>
        <end position="45"/>
    </location>
</feature>
<dbReference type="PRINTS" id="PR01011">
    <property type="entry name" value="GLUTPROXDASE"/>
</dbReference>
<dbReference type="PROSITE" id="PS51355">
    <property type="entry name" value="GLUTATHIONE_PEROXID_3"/>
    <property type="match status" value="1"/>
</dbReference>
<evidence type="ECO:0000256" key="5">
    <source>
        <dbReference type="ARBA" id="ARBA00022525"/>
    </source>
</evidence>
<dbReference type="PROSITE" id="PS00460">
    <property type="entry name" value="GLUTATHIONE_PEROXID_1"/>
    <property type="match status" value="1"/>
</dbReference>
<evidence type="ECO:0000256" key="11">
    <source>
        <dbReference type="SAM" id="MobiDB-lite"/>
    </source>
</evidence>
<keyword evidence="7" id="KW-0732">Signal</keyword>
<proteinExistence type="inferred from homology"/>
<reference evidence="14" key="1">
    <citation type="submission" date="2022-11" db="UniProtKB">
        <authorList>
            <consortium name="WormBaseParasite"/>
        </authorList>
    </citation>
    <scope>IDENTIFICATION</scope>
</reference>
<keyword evidence="13" id="KW-1185">Reference proteome</keyword>
<dbReference type="InterPro" id="IPR029759">
    <property type="entry name" value="GPX_AS"/>
</dbReference>
<keyword evidence="5" id="KW-0964">Secreted</keyword>
<protein>
    <recommendedName>
        <fullName evidence="4 10">Glutathione peroxidase</fullName>
    </recommendedName>
</protein>
<dbReference type="GO" id="GO:0006979">
    <property type="term" value="P:response to oxidative stress"/>
    <property type="evidence" value="ECO:0007669"/>
    <property type="project" value="InterPro"/>
</dbReference>
<dbReference type="InterPro" id="IPR036249">
    <property type="entry name" value="Thioredoxin-like_sf"/>
</dbReference>
<dbReference type="WBParaSite" id="ACRNAN_Path_392.g1489.t1">
    <property type="protein sequence ID" value="ACRNAN_Path_392.g1489.t1"/>
    <property type="gene ID" value="ACRNAN_Path_392.g1489"/>
</dbReference>
<feature type="compositionally biased region" description="Low complexity" evidence="11">
    <location>
        <begin position="266"/>
        <end position="298"/>
    </location>
</feature>
<keyword evidence="12" id="KW-0812">Transmembrane</keyword>
<comment type="catalytic activity">
    <reaction evidence="1">
        <text>2 glutathione + H2O2 = glutathione disulfide + 2 H2O</text>
        <dbReference type="Rhea" id="RHEA:16833"/>
        <dbReference type="ChEBI" id="CHEBI:15377"/>
        <dbReference type="ChEBI" id="CHEBI:16240"/>
        <dbReference type="ChEBI" id="CHEBI:57925"/>
        <dbReference type="ChEBI" id="CHEBI:58297"/>
        <dbReference type="EC" id="1.11.1.9"/>
    </reaction>
</comment>
<dbReference type="InterPro" id="IPR000889">
    <property type="entry name" value="Glutathione_peroxidase"/>
</dbReference>
<dbReference type="CDD" id="cd00340">
    <property type="entry name" value="GSH_Peroxidase"/>
    <property type="match status" value="1"/>
</dbReference>